<dbReference type="Pfam" id="PF21447">
    <property type="entry name" value="Ppx-GppA_III"/>
    <property type="match status" value="1"/>
</dbReference>
<evidence type="ECO:0000259" key="2">
    <source>
        <dbReference type="Pfam" id="PF21447"/>
    </source>
</evidence>
<organism evidence="3 4">
    <name type="scientific">Nyssa sinensis</name>
    <dbReference type="NCBI Taxonomy" id="561372"/>
    <lineage>
        <taxon>Eukaryota</taxon>
        <taxon>Viridiplantae</taxon>
        <taxon>Streptophyta</taxon>
        <taxon>Embryophyta</taxon>
        <taxon>Tracheophyta</taxon>
        <taxon>Spermatophyta</taxon>
        <taxon>Magnoliopsida</taxon>
        <taxon>eudicotyledons</taxon>
        <taxon>Gunneridae</taxon>
        <taxon>Pentapetalae</taxon>
        <taxon>asterids</taxon>
        <taxon>Cornales</taxon>
        <taxon>Nyssaceae</taxon>
        <taxon>Nyssa</taxon>
    </lineage>
</organism>
<name>A0A5J5BT18_9ASTE</name>
<feature type="domain" description="Ppx/GppA phosphatase C-terminal" evidence="2">
    <location>
        <begin position="342"/>
        <end position="512"/>
    </location>
</feature>
<dbReference type="EMBL" id="CM018033">
    <property type="protein sequence ID" value="KAA8545230.1"/>
    <property type="molecule type" value="Genomic_DNA"/>
</dbReference>
<dbReference type="AlphaFoldDB" id="A0A5J5BT18"/>
<reference evidence="3 4" key="1">
    <citation type="submission" date="2019-09" db="EMBL/GenBank/DDBJ databases">
        <title>A chromosome-level genome assembly of the Chinese tupelo Nyssa sinensis.</title>
        <authorList>
            <person name="Yang X."/>
            <person name="Kang M."/>
            <person name="Yang Y."/>
            <person name="Xiong H."/>
            <person name="Wang M."/>
            <person name="Zhang Z."/>
            <person name="Wang Z."/>
            <person name="Wu H."/>
            <person name="Ma T."/>
            <person name="Liu J."/>
            <person name="Xi Z."/>
        </authorList>
    </citation>
    <scope>NUCLEOTIDE SEQUENCE [LARGE SCALE GENOMIC DNA]</scope>
    <source>
        <strain evidence="3">J267</strain>
        <tissue evidence="3">Leaf</tissue>
    </source>
</reference>
<dbReference type="SUPFAM" id="SSF109604">
    <property type="entry name" value="HD-domain/PDEase-like"/>
    <property type="match status" value="1"/>
</dbReference>
<dbReference type="GO" id="GO:0016462">
    <property type="term" value="F:pyrophosphatase activity"/>
    <property type="evidence" value="ECO:0007669"/>
    <property type="project" value="TreeGrafter"/>
</dbReference>
<dbReference type="OrthoDB" id="2014654at2759"/>
<dbReference type="PANTHER" id="PTHR30005">
    <property type="entry name" value="EXOPOLYPHOSPHATASE"/>
    <property type="match status" value="1"/>
</dbReference>
<dbReference type="Gene3D" id="3.30.420.40">
    <property type="match status" value="1"/>
</dbReference>
<dbReference type="CDD" id="cd24006">
    <property type="entry name" value="ASKHA_NBD_PPX_GppA"/>
    <property type="match status" value="1"/>
</dbReference>
<proteinExistence type="predicted"/>
<dbReference type="Gene3D" id="3.30.420.150">
    <property type="entry name" value="Exopolyphosphatase. Domain 2"/>
    <property type="match status" value="1"/>
</dbReference>
<accession>A0A5J5BT18</accession>
<dbReference type="FunFam" id="1.10.3210.10:FF:000025">
    <property type="entry name" value="Exopolyphosphatase"/>
    <property type="match status" value="1"/>
</dbReference>
<dbReference type="InterPro" id="IPR003695">
    <property type="entry name" value="Ppx_GppA_N"/>
</dbReference>
<dbReference type="Pfam" id="PF02541">
    <property type="entry name" value="Ppx-GppA"/>
    <property type="match status" value="1"/>
</dbReference>
<sequence>MATNLATAVSTFSNHLFAAVDMGSNSFKLLIVRADPTTGRFLDLDRLKEPVVLGRDIPATGTISAPSQLRAIEALRQFQQILHSQQVSPTQTRLVATSAVREAANRSEFLHKIHQTLGLEVDVLSGEEEARLVYMGVLQFHPVFSKTALIIDIGGGSTEFVIGKQGEVMFGTSLKLGHVTLTEQFVKHNQILKMRERIRSVIQHSGLIEKVVQHGFDIAIGSSGTIRWIEKAVFFGYGRNLMDGVDLFDGYKRDWRFSREELGNLVERLCGEEGGLEEKFRRDGFFKRRSEFIVAGAVLLEEIFGVLGIDEMEVSGYALGEGVVAEKLSRLFDGYDLNANARWRSVVRLGTRFNNKKRMKAASQCASIAKEIFEGVRKWNELANDQNKLVVSLDDKDLEYLEAACLLHNIGLLSGKKGYHKQSYHIIMNDNHLHGYSTEEVELIALLVKHHRKKFPKFHRAALQRFAKEVKRKFKILCAVIRVSVSVQRYQSVDIQEMEFSHCDEGFKLVICKTMKQPLLPDMVQSLAEDVEAELRKELEHFREVFQQKLEVVVPSSTSESLDPQNCL</sequence>
<gene>
    <name evidence="3" type="ORF">F0562_020014</name>
</gene>
<keyword evidence="4" id="KW-1185">Reference proteome</keyword>
<dbReference type="InterPro" id="IPR048950">
    <property type="entry name" value="Ppx_GppA_C"/>
</dbReference>
<evidence type="ECO:0000259" key="1">
    <source>
        <dbReference type="Pfam" id="PF02541"/>
    </source>
</evidence>
<dbReference type="InterPro" id="IPR050273">
    <property type="entry name" value="GppA/Ppx_hydrolase"/>
</dbReference>
<evidence type="ECO:0008006" key="5">
    <source>
        <dbReference type="Google" id="ProtNLM"/>
    </source>
</evidence>
<dbReference type="SUPFAM" id="SSF53067">
    <property type="entry name" value="Actin-like ATPase domain"/>
    <property type="match status" value="2"/>
</dbReference>
<dbReference type="Gene3D" id="1.10.3210.10">
    <property type="entry name" value="Hypothetical protein af1432"/>
    <property type="match status" value="1"/>
</dbReference>
<feature type="domain" description="Ppx/GppA phosphatase N-terminal" evidence="1">
    <location>
        <begin position="38"/>
        <end position="329"/>
    </location>
</feature>
<dbReference type="Proteomes" id="UP000325577">
    <property type="component" value="Linkage Group LG10"/>
</dbReference>
<dbReference type="PANTHER" id="PTHR30005:SF0">
    <property type="entry name" value="RETROGRADE REGULATION PROTEIN 2"/>
    <property type="match status" value="1"/>
</dbReference>
<evidence type="ECO:0000313" key="4">
    <source>
        <dbReference type="Proteomes" id="UP000325577"/>
    </source>
</evidence>
<dbReference type="InterPro" id="IPR043129">
    <property type="entry name" value="ATPase_NBD"/>
</dbReference>
<protein>
    <recommendedName>
        <fullName evidence="5">Ppx/GppA phosphatase domain-containing protein</fullName>
    </recommendedName>
</protein>
<evidence type="ECO:0000313" key="3">
    <source>
        <dbReference type="EMBL" id="KAA8545230.1"/>
    </source>
</evidence>